<organism evidence="2 3">
    <name type="scientific">Pollutimonas harenae</name>
    <dbReference type="NCBI Taxonomy" id="657015"/>
    <lineage>
        <taxon>Bacteria</taxon>
        <taxon>Pseudomonadati</taxon>
        <taxon>Pseudomonadota</taxon>
        <taxon>Betaproteobacteria</taxon>
        <taxon>Burkholderiales</taxon>
        <taxon>Alcaligenaceae</taxon>
        <taxon>Pollutimonas</taxon>
    </lineage>
</organism>
<dbReference type="Pfam" id="PF00561">
    <property type="entry name" value="Abhydrolase_1"/>
    <property type="match status" value="1"/>
</dbReference>
<dbReference type="GO" id="GO:0016787">
    <property type="term" value="F:hydrolase activity"/>
    <property type="evidence" value="ECO:0007669"/>
    <property type="project" value="UniProtKB-KW"/>
</dbReference>
<evidence type="ECO:0000313" key="3">
    <source>
        <dbReference type="Proteomes" id="UP000554144"/>
    </source>
</evidence>
<dbReference type="Gene3D" id="3.40.50.1820">
    <property type="entry name" value="alpha/beta hydrolase"/>
    <property type="match status" value="1"/>
</dbReference>
<dbReference type="AlphaFoldDB" id="A0A853GVS8"/>
<reference evidence="2 3" key="1">
    <citation type="submission" date="2020-07" db="EMBL/GenBank/DDBJ databases">
        <title>Taxonomic revisions and descriptions of new bacterial species based on genomic comparisons in the high-G+C-content subgroup of the family Alcaligenaceae.</title>
        <authorList>
            <person name="Szabo A."/>
            <person name="Felfoldi T."/>
        </authorList>
    </citation>
    <scope>NUCLEOTIDE SEQUENCE [LARGE SCALE GENOMIC DNA]</scope>
    <source>
        <strain evidence="2 3">DSM 25667</strain>
    </source>
</reference>
<dbReference type="SUPFAM" id="SSF53474">
    <property type="entry name" value="alpha/beta-Hydrolases"/>
    <property type="match status" value="1"/>
</dbReference>
<accession>A0A853GVS8</accession>
<feature type="domain" description="AB hydrolase-1" evidence="1">
    <location>
        <begin position="43"/>
        <end position="189"/>
    </location>
</feature>
<evidence type="ECO:0000259" key="1">
    <source>
        <dbReference type="Pfam" id="PF00561"/>
    </source>
</evidence>
<comment type="caution">
    <text evidence="2">The sequence shown here is derived from an EMBL/GenBank/DDBJ whole genome shotgun (WGS) entry which is preliminary data.</text>
</comment>
<dbReference type="OrthoDB" id="149912at2"/>
<protein>
    <submittedName>
        <fullName evidence="2">Alpha/beta hydrolase</fullName>
    </submittedName>
</protein>
<gene>
    <name evidence="2" type="ORF">H0A62_12530</name>
</gene>
<dbReference type="InterPro" id="IPR000073">
    <property type="entry name" value="AB_hydrolase_1"/>
</dbReference>
<dbReference type="EMBL" id="JACCEV010000003">
    <property type="protein sequence ID" value="NYT86431.1"/>
    <property type="molecule type" value="Genomic_DNA"/>
</dbReference>
<dbReference type="RefSeq" id="WP_130040259.1">
    <property type="nucleotide sequence ID" value="NZ_JACCEV010000003.1"/>
</dbReference>
<evidence type="ECO:0000313" key="2">
    <source>
        <dbReference type="EMBL" id="NYT86431.1"/>
    </source>
</evidence>
<dbReference type="Proteomes" id="UP000554144">
    <property type="component" value="Unassembled WGS sequence"/>
</dbReference>
<dbReference type="InterPro" id="IPR050266">
    <property type="entry name" value="AB_hydrolase_sf"/>
</dbReference>
<dbReference type="PANTHER" id="PTHR43798:SF33">
    <property type="entry name" value="HYDROLASE, PUTATIVE (AFU_ORTHOLOGUE AFUA_2G14860)-RELATED"/>
    <property type="match status" value="1"/>
</dbReference>
<dbReference type="InterPro" id="IPR029058">
    <property type="entry name" value="AB_hydrolase_fold"/>
</dbReference>
<dbReference type="GO" id="GO:0016020">
    <property type="term" value="C:membrane"/>
    <property type="evidence" value="ECO:0007669"/>
    <property type="project" value="TreeGrafter"/>
</dbReference>
<keyword evidence="3" id="KW-1185">Reference proteome</keyword>
<proteinExistence type="predicted"/>
<dbReference type="PRINTS" id="PR00111">
    <property type="entry name" value="ABHYDROLASE"/>
</dbReference>
<keyword evidence="2" id="KW-0378">Hydrolase</keyword>
<sequence>MSNKTSLYSPHRASTIEQVRIRGGVSYRIRRWSAQKNAAFNAPPFLLVHGWMDVGASFQRCVDYLGAGRDVIALDWRGFGGSRASHLQDGYWFYDYYADLDAIIDHVSPEAPIDLLGHSMGGNIAMMYAGTCPGRIRRLINVEGFGLARTQPSEAPARLAHWLAQLKAPVSIRTFSNLQEVVDKLMRRSPHMEEGFAVWLAQQWAERKEDGCWHVVADAAHKRVNPILYRCDEALATWESIDAQVLWVEGDQADQTHWKDGRYTRQEFEGRLSKLKSFERMKISDCGHMVHLDQPAILAHAVERFLGA</sequence>
<name>A0A853GVS8_9BURK</name>
<dbReference type="PANTHER" id="PTHR43798">
    <property type="entry name" value="MONOACYLGLYCEROL LIPASE"/>
    <property type="match status" value="1"/>
</dbReference>